<evidence type="ECO:0000313" key="8">
    <source>
        <dbReference type="Proteomes" id="UP001420932"/>
    </source>
</evidence>
<gene>
    <name evidence="7" type="ORF">Syun_017064</name>
</gene>
<comment type="similarity">
    <text evidence="1">Belongs to the glycosyltransferase GT106 family.</text>
</comment>
<evidence type="ECO:0000256" key="3">
    <source>
        <dbReference type="ARBA" id="ARBA00022679"/>
    </source>
</evidence>
<evidence type="ECO:0000256" key="1">
    <source>
        <dbReference type="ARBA" id="ARBA00007737"/>
    </source>
</evidence>
<dbReference type="InterPro" id="IPR024709">
    <property type="entry name" value="FucosylTrfase_pln"/>
</dbReference>
<comment type="caution">
    <text evidence="7">The sequence shown here is derived from an EMBL/GenBank/DDBJ whole genome shotgun (WGS) entry which is preliminary data.</text>
</comment>
<evidence type="ECO:0000256" key="5">
    <source>
        <dbReference type="ARBA" id="ARBA00023277"/>
    </source>
</evidence>
<evidence type="ECO:0000256" key="4">
    <source>
        <dbReference type="ARBA" id="ARBA00023253"/>
    </source>
</evidence>
<evidence type="ECO:0000313" key="7">
    <source>
        <dbReference type="EMBL" id="KAK9128267.1"/>
    </source>
</evidence>
<evidence type="ECO:0000256" key="6">
    <source>
        <dbReference type="ARBA" id="ARBA00030350"/>
    </source>
</evidence>
<reference evidence="7 8" key="1">
    <citation type="submission" date="2024-01" db="EMBL/GenBank/DDBJ databases">
        <title>Genome assemblies of Stephania.</title>
        <authorList>
            <person name="Yang L."/>
        </authorList>
    </citation>
    <scope>NUCLEOTIDE SEQUENCE [LARGE SCALE GENOMIC DNA]</scope>
    <source>
        <strain evidence="7">YNDBR</strain>
        <tissue evidence="7">Leaf</tissue>
    </source>
</reference>
<sequence length="79" mass="9058">MKERSASSNGKYVAVHLRFEEDMVAFSRCVYDGGKQEKDDMDAARERGWKGNSLDLDVKSSLVSLEPMENAPLHPWRWV</sequence>
<keyword evidence="5" id="KW-0119">Carbohydrate metabolism</keyword>
<dbReference type="InterPro" id="IPR019378">
    <property type="entry name" value="GDP-Fuc_O-FucTrfase"/>
</dbReference>
<dbReference type="PANTHER" id="PTHR31288:SF10">
    <property type="entry name" value="PROTEIN ESMERALDA 1"/>
    <property type="match status" value="1"/>
</dbReference>
<accession>A0AAP0J8K5</accession>
<keyword evidence="4" id="KW-0294">Fucose metabolism</keyword>
<dbReference type="Proteomes" id="UP001420932">
    <property type="component" value="Unassembled WGS sequence"/>
</dbReference>
<evidence type="ECO:0000256" key="2">
    <source>
        <dbReference type="ARBA" id="ARBA00022676"/>
    </source>
</evidence>
<keyword evidence="2" id="KW-0328">Glycosyltransferase</keyword>
<dbReference type="GO" id="GO:0016757">
    <property type="term" value="F:glycosyltransferase activity"/>
    <property type="evidence" value="ECO:0007669"/>
    <property type="project" value="UniProtKB-KW"/>
</dbReference>
<dbReference type="AlphaFoldDB" id="A0AAP0J8K5"/>
<dbReference type="Pfam" id="PF10250">
    <property type="entry name" value="O-FucT"/>
    <property type="match status" value="1"/>
</dbReference>
<dbReference type="GO" id="GO:0006004">
    <property type="term" value="P:fucose metabolic process"/>
    <property type="evidence" value="ECO:0007669"/>
    <property type="project" value="UniProtKB-KW"/>
</dbReference>
<dbReference type="EMBL" id="JBBNAF010000007">
    <property type="protein sequence ID" value="KAK9128267.1"/>
    <property type="molecule type" value="Genomic_DNA"/>
</dbReference>
<organism evidence="7 8">
    <name type="scientific">Stephania yunnanensis</name>
    <dbReference type="NCBI Taxonomy" id="152371"/>
    <lineage>
        <taxon>Eukaryota</taxon>
        <taxon>Viridiplantae</taxon>
        <taxon>Streptophyta</taxon>
        <taxon>Embryophyta</taxon>
        <taxon>Tracheophyta</taxon>
        <taxon>Spermatophyta</taxon>
        <taxon>Magnoliopsida</taxon>
        <taxon>Ranunculales</taxon>
        <taxon>Menispermaceae</taxon>
        <taxon>Menispermoideae</taxon>
        <taxon>Cissampelideae</taxon>
        <taxon>Stephania</taxon>
    </lineage>
</organism>
<keyword evidence="3" id="KW-0808">Transferase</keyword>
<name>A0AAP0J8K5_9MAGN</name>
<dbReference type="PANTHER" id="PTHR31288">
    <property type="entry name" value="O-FUCOSYLTRANSFERASE FAMILY PROTEIN"/>
    <property type="match status" value="1"/>
</dbReference>
<proteinExistence type="inferred from homology"/>
<keyword evidence="8" id="KW-1185">Reference proteome</keyword>
<protein>
    <recommendedName>
        <fullName evidence="6">O-fucosyltransferase family protein</fullName>
    </recommendedName>
</protein>